<keyword evidence="3" id="KW-1185">Reference proteome</keyword>
<keyword evidence="1" id="KW-1133">Transmembrane helix</keyword>
<dbReference type="AlphaFoldDB" id="G9WR30"/>
<feature type="transmembrane region" description="Helical" evidence="1">
    <location>
        <begin position="12"/>
        <end position="34"/>
    </location>
</feature>
<dbReference type="RefSeq" id="WP_009537304.1">
    <property type="nucleotide sequence ID" value="NZ_JH414506.1"/>
</dbReference>
<comment type="caution">
    <text evidence="2">The sequence shown here is derived from an EMBL/GenBank/DDBJ whole genome shotgun (WGS) entry which is preliminary data.</text>
</comment>
<dbReference type="EMBL" id="AFZD01000002">
    <property type="protein sequence ID" value="EHL14366.1"/>
    <property type="molecule type" value="Genomic_DNA"/>
</dbReference>
<organism evidence="2 3">
    <name type="scientific">Oribacterium asaccharolyticum ACB7</name>
    <dbReference type="NCBI Taxonomy" id="796944"/>
    <lineage>
        <taxon>Bacteria</taxon>
        <taxon>Bacillati</taxon>
        <taxon>Bacillota</taxon>
        <taxon>Clostridia</taxon>
        <taxon>Lachnospirales</taxon>
        <taxon>Lachnospiraceae</taxon>
        <taxon>Oribacterium</taxon>
    </lineage>
</organism>
<sequence length="69" mass="8284">MGEQFGNFFRQYPWQIMCVVSFLCVAGQIGWIYIAKQRGWAFRFNPIRIIVFILLFFFSIYAMITGQRF</sequence>
<keyword evidence="1" id="KW-0812">Transmembrane</keyword>
<protein>
    <submittedName>
        <fullName evidence="2">Uncharacterized protein</fullName>
    </submittedName>
</protein>
<reference evidence="2 3" key="1">
    <citation type="submission" date="2011-08" db="EMBL/GenBank/DDBJ databases">
        <title>The Genome Sequence of Oribacterium sp. ACB7.</title>
        <authorList>
            <consortium name="The Broad Institute Genome Sequencing Platform"/>
            <person name="Earl A."/>
            <person name="Ward D."/>
            <person name="Feldgarden M."/>
            <person name="Gevers D."/>
            <person name="Sizova M."/>
            <person name="Hazen A."/>
            <person name="Epstein S."/>
            <person name="Young S.K."/>
            <person name="Zeng Q."/>
            <person name="Gargeya S."/>
            <person name="Fitzgerald M."/>
            <person name="Haas B."/>
            <person name="Abouelleil A."/>
            <person name="Alvarado L."/>
            <person name="Arachchi H.M."/>
            <person name="Berlin A."/>
            <person name="Brown A."/>
            <person name="Chapman S.B."/>
            <person name="Chen Z."/>
            <person name="Dunbar C."/>
            <person name="Freedman E."/>
            <person name="Gearin G."/>
            <person name="Gellesch M."/>
            <person name="Goldberg J."/>
            <person name="Griggs A."/>
            <person name="Gujja S."/>
            <person name="Heiman D."/>
            <person name="Howarth C."/>
            <person name="Larson L."/>
            <person name="Lui A."/>
            <person name="MacDonald P.J.P."/>
            <person name="Montmayeur A."/>
            <person name="Murphy C."/>
            <person name="Neiman D."/>
            <person name="Pearson M."/>
            <person name="Priest M."/>
            <person name="Roberts A."/>
            <person name="Saif S."/>
            <person name="Shea T."/>
            <person name="Shenoy N."/>
            <person name="Sisk P."/>
            <person name="Stolte C."/>
            <person name="Sykes S."/>
            <person name="Wortman J."/>
            <person name="Nusbaum C."/>
            <person name="Birren B."/>
        </authorList>
    </citation>
    <scope>NUCLEOTIDE SEQUENCE [LARGE SCALE GENOMIC DNA]</scope>
    <source>
        <strain evidence="2 3">ACB7</strain>
    </source>
</reference>
<evidence type="ECO:0000313" key="3">
    <source>
        <dbReference type="Proteomes" id="UP000003527"/>
    </source>
</evidence>
<dbReference type="Proteomes" id="UP000003527">
    <property type="component" value="Unassembled WGS sequence"/>
</dbReference>
<dbReference type="PATRIC" id="fig|796944.3.peg.40"/>
<name>G9WR30_9FIRM</name>
<keyword evidence="1" id="KW-0472">Membrane</keyword>
<evidence type="ECO:0000313" key="2">
    <source>
        <dbReference type="EMBL" id="EHL14366.1"/>
    </source>
</evidence>
<evidence type="ECO:0000256" key="1">
    <source>
        <dbReference type="SAM" id="Phobius"/>
    </source>
</evidence>
<dbReference type="HOGENOM" id="CLU_2771854_0_0_9"/>
<accession>G9WR30</accession>
<feature type="transmembrane region" description="Helical" evidence="1">
    <location>
        <begin position="46"/>
        <end position="64"/>
    </location>
</feature>
<proteinExistence type="predicted"/>
<gene>
    <name evidence="2" type="ORF">HMPREF9624_01546</name>
</gene>